<keyword evidence="4" id="KW-1185">Reference proteome</keyword>
<dbReference type="InterPro" id="IPR043128">
    <property type="entry name" value="Rev_trsase/Diguanyl_cyclase"/>
</dbReference>
<feature type="transmembrane region" description="Helical" evidence="1">
    <location>
        <begin position="119"/>
        <end position="137"/>
    </location>
</feature>
<evidence type="ECO:0000313" key="3">
    <source>
        <dbReference type="EMBL" id="CDR30646.1"/>
    </source>
</evidence>
<dbReference type="PATRIC" id="fig|35623.3.peg.573"/>
<sequence length="389" mass="45210">MGEQIIFITVISIFCITVIFGLFLTHIYVNQLYKGLDYWTLAVFFQLAAFIMNAFNHQMPLWIPLYLGNGLLILSLILFNIGLHKFLNIEDTFKDLFIVLIMTMIGLVIFSYGIDRIDIRRVIVTLVVIYMMIRMFIQTSSQFKRIRLLILSPIMFMTVFVSLIMMIRIVIIMTEQFDDLLFYNFSASELIDAVTAIMFTMFSFILIVSVNLRAVEELKAERYKLEQQSFTDYLTGLPNRRKLEQRMKELVLSRKTFMVAITDIDEFKTINDTYGHHIGDKVLAEIAKILTNNKKEDYFVARFGGDEFITVIEVNLKNKEEFHQIKNELETVQHLIEIEDFKFSVTLSTGISIYPKDANNIVDLIKLADGALYDVKHSGKQGIKFHKNL</sequence>
<feature type="domain" description="GGDEF" evidence="2">
    <location>
        <begin position="255"/>
        <end position="388"/>
    </location>
</feature>
<dbReference type="EMBL" id="LK028559">
    <property type="protein sequence ID" value="CDR30646.1"/>
    <property type="molecule type" value="Genomic_DNA"/>
</dbReference>
<dbReference type="HOGENOM" id="CLU_000445_11_1_14"/>
<dbReference type="NCBIfam" id="TIGR00254">
    <property type="entry name" value="GGDEF"/>
    <property type="match status" value="1"/>
</dbReference>
<dbReference type="InParanoid" id="A0A061AGF7"/>
<gene>
    <name evidence="3" type="ORF">Aocu_05730</name>
</gene>
<dbReference type="STRING" id="35623.Aocu_05730"/>
<dbReference type="InterPro" id="IPR029787">
    <property type="entry name" value="Nucleotide_cyclase"/>
</dbReference>
<keyword evidence="1" id="KW-0472">Membrane</keyword>
<dbReference type="KEGG" id="aoc:Aocu_05730"/>
<dbReference type="CDD" id="cd01949">
    <property type="entry name" value="GGDEF"/>
    <property type="match status" value="1"/>
</dbReference>
<dbReference type="InterPro" id="IPR000160">
    <property type="entry name" value="GGDEF_dom"/>
</dbReference>
<evidence type="ECO:0000256" key="1">
    <source>
        <dbReference type="SAM" id="Phobius"/>
    </source>
</evidence>
<dbReference type="PANTHER" id="PTHR45138">
    <property type="entry name" value="REGULATORY COMPONENTS OF SENSORY TRANSDUCTION SYSTEM"/>
    <property type="match status" value="1"/>
</dbReference>
<dbReference type="AlphaFoldDB" id="A0A061AGF7"/>
<proteinExistence type="predicted"/>
<dbReference type="Gene3D" id="3.30.70.270">
    <property type="match status" value="1"/>
</dbReference>
<keyword evidence="1" id="KW-1133">Transmembrane helix</keyword>
<feature type="transmembrane region" description="Helical" evidence="1">
    <location>
        <begin position="61"/>
        <end position="83"/>
    </location>
</feature>
<protein>
    <submittedName>
        <fullName evidence="3">Diguanylate cyclase</fullName>
    </submittedName>
</protein>
<dbReference type="RefSeq" id="WP_045749171.1">
    <property type="nucleotide sequence ID" value="NZ_FUZK01000003.1"/>
</dbReference>
<evidence type="ECO:0000313" key="4">
    <source>
        <dbReference type="Proteomes" id="UP000032434"/>
    </source>
</evidence>
<evidence type="ECO:0000259" key="2">
    <source>
        <dbReference type="PROSITE" id="PS50887"/>
    </source>
</evidence>
<dbReference type="Pfam" id="PF00990">
    <property type="entry name" value="GGDEF"/>
    <property type="match status" value="1"/>
</dbReference>
<dbReference type="Proteomes" id="UP000032434">
    <property type="component" value="Chromosome 1"/>
</dbReference>
<feature type="transmembrane region" description="Helical" evidence="1">
    <location>
        <begin position="193"/>
        <end position="215"/>
    </location>
</feature>
<dbReference type="SUPFAM" id="SSF55073">
    <property type="entry name" value="Nucleotide cyclase"/>
    <property type="match status" value="1"/>
</dbReference>
<keyword evidence="1" id="KW-0812">Transmembrane</keyword>
<name>A0A061AGF7_9MOLU</name>
<organism evidence="3 4">
    <name type="scientific">Acholeplasma oculi</name>
    <dbReference type="NCBI Taxonomy" id="35623"/>
    <lineage>
        <taxon>Bacteria</taxon>
        <taxon>Bacillati</taxon>
        <taxon>Mycoplasmatota</taxon>
        <taxon>Mollicutes</taxon>
        <taxon>Acholeplasmatales</taxon>
        <taxon>Acholeplasmataceae</taxon>
        <taxon>Acholeplasma</taxon>
    </lineage>
</organism>
<feature type="transmembrane region" description="Helical" evidence="1">
    <location>
        <begin position="6"/>
        <end position="29"/>
    </location>
</feature>
<reference evidence="4" key="1">
    <citation type="submission" date="2014-05" db="EMBL/GenBank/DDBJ databases">
        <authorList>
            <person name="Kube M."/>
        </authorList>
    </citation>
    <scope>NUCLEOTIDE SEQUENCE [LARGE SCALE GENOMIC DNA]</scope>
</reference>
<accession>A0A061AGF7</accession>
<dbReference type="GO" id="GO:0052621">
    <property type="term" value="F:diguanylate cyclase activity"/>
    <property type="evidence" value="ECO:0007669"/>
    <property type="project" value="TreeGrafter"/>
</dbReference>
<dbReference type="SMART" id="SM00267">
    <property type="entry name" value="GGDEF"/>
    <property type="match status" value="1"/>
</dbReference>
<dbReference type="InterPro" id="IPR050469">
    <property type="entry name" value="Diguanylate_Cyclase"/>
</dbReference>
<dbReference type="PROSITE" id="PS50887">
    <property type="entry name" value="GGDEF"/>
    <property type="match status" value="1"/>
</dbReference>
<feature type="transmembrane region" description="Helical" evidence="1">
    <location>
        <begin position="95"/>
        <end position="113"/>
    </location>
</feature>
<dbReference type="PANTHER" id="PTHR45138:SF9">
    <property type="entry name" value="DIGUANYLATE CYCLASE DGCM-RELATED"/>
    <property type="match status" value="1"/>
</dbReference>
<feature type="transmembrane region" description="Helical" evidence="1">
    <location>
        <begin position="149"/>
        <end position="173"/>
    </location>
</feature>
<dbReference type="FunCoup" id="A0A061AGF7">
    <property type="interactions" value="69"/>
</dbReference>